<dbReference type="PROSITE" id="PS00041">
    <property type="entry name" value="HTH_ARAC_FAMILY_1"/>
    <property type="match status" value="1"/>
</dbReference>
<dbReference type="EMBL" id="VIGX01000013">
    <property type="protein sequence ID" value="TWS27520.1"/>
    <property type="molecule type" value="Genomic_DNA"/>
</dbReference>
<dbReference type="Proteomes" id="UP000319375">
    <property type="component" value="Unassembled WGS sequence"/>
</dbReference>
<dbReference type="RefSeq" id="WP_146488463.1">
    <property type="nucleotide sequence ID" value="NZ_VIGX01000013.1"/>
</dbReference>
<keyword evidence="6" id="KW-1185">Reference proteome</keyword>
<evidence type="ECO:0000313" key="6">
    <source>
        <dbReference type="Proteomes" id="UP000319375"/>
    </source>
</evidence>
<dbReference type="Pfam" id="PF12833">
    <property type="entry name" value="HTH_18"/>
    <property type="match status" value="1"/>
</dbReference>
<gene>
    <name evidence="5" type="ORF">FK530_18560</name>
</gene>
<dbReference type="InterPro" id="IPR050204">
    <property type="entry name" value="AraC_XylS_family_regulators"/>
</dbReference>
<dbReference type="PRINTS" id="PR00032">
    <property type="entry name" value="HTHARAC"/>
</dbReference>
<accession>A0A5C5RYK4</accession>
<evidence type="ECO:0000256" key="3">
    <source>
        <dbReference type="ARBA" id="ARBA00023163"/>
    </source>
</evidence>
<dbReference type="Gene3D" id="1.10.10.60">
    <property type="entry name" value="Homeodomain-like"/>
    <property type="match status" value="2"/>
</dbReference>
<dbReference type="SUPFAM" id="SSF46689">
    <property type="entry name" value="Homeodomain-like"/>
    <property type="match status" value="2"/>
</dbReference>
<evidence type="ECO:0000259" key="4">
    <source>
        <dbReference type="PROSITE" id="PS01124"/>
    </source>
</evidence>
<dbReference type="OrthoDB" id="110167at2"/>
<dbReference type="SMART" id="SM00342">
    <property type="entry name" value="HTH_ARAC"/>
    <property type="match status" value="1"/>
</dbReference>
<evidence type="ECO:0000313" key="5">
    <source>
        <dbReference type="EMBL" id="TWS27520.1"/>
    </source>
</evidence>
<dbReference type="GO" id="GO:0043565">
    <property type="term" value="F:sequence-specific DNA binding"/>
    <property type="evidence" value="ECO:0007669"/>
    <property type="project" value="InterPro"/>
</dbReference>
<sequence length="262" mass="29028">MDTAAGVSFVRHEHADSMEWEFAGPDHEILVWRRGSAHAKEFEFESGPRGAITPAPGNVWVIPAGFRTAAIAQHCACDIARITLPPPTTRSTELRPTAGTQDRLLHYLVERIASTATRVDAVGKLLHESLLNAAHMHIVDIYSLKPRATRTTPRTLSPESQRLVLERLHQAWDPDVTLQELAATTGLTVDQFGRAFAATFHVTPHRYLRDRKLSRARHLLSTTTMTITDISAAAGFSSPSHFATTFKRHIGVSPSHYRTDTT</sequence>
<keyword evidence="3" id="KW-0804">Transcription</keyword>
<dbReference type="PROSITE" id="PS01124">
    <property type="entry name" value="HTH_ARAC_FAMILY_2"/>
    <property type="match status" value="1"/>
</dbReference>
<comment type="caution">
    <text evidence="5">The sequence shown here is derived from an EMBL/GenBank/DDBJ whole genome shotgun (WGS) entry which is preliminary data.</text>
</comment>
<reference evidence="5 6" key="1">
    <citation type="submission" date="2019-06" db="EMBL/GenBank/DDBJ databases">
        <title>Tsukamurella conjunctivitidis sp. nov., Tsukamurella assacharolytica sp. nov. and Tsukamurella sputae sp. nov. isolated from patients with conjunctivitis, bacteraemia (lymphoma) and respiratory infection (sputum) in Hong Kong.</title>
        <authorList>
            <person name="Teng J.L.L."/>
            <person name="Lee H.H."/>
            <person name="Fong J.Y.H."/>
            <person name="Fok K.M.N."/>
            <person name="Lau S.K.P."/>
            <person name="Woo P.C.Y."/>
        </authorList>
    </citation>
    <scope>NUCLEOTIDE SEQUENCE [LARGE SCALE GENOMIC DNA]</scope>
    <source>
        <strain evidence="5 6">HKU72</strain>
    </source>
</reference>
<dbReference type="InterPro" id="IPR018060">
    <property type="entry name" value="HTH_AraC"/>
</dbReference>
<evidence type="ECO:0000256" key="2">
    <source>
        <dbReference type="ARBA" id="ARBA00023125"/>
    </source>
</evidence>
<dbReference type="InterPro" id="IPR020449">
    <property type="entry name" value="Tscrpt_reg_AraC-type_HTH"/>
</dbReference>
<name>A0A5C5RYK4_9ACTN</name>
<dbReference type="AlphaFoldDB" id="A0A5C5RYK4"/>
<evidence type="ECO:0000256" key="1">
    <source>
        <dbReference type="ARBA" id="ARBA00023015"/>
    </source>
</evidence>
<keyword evidence="1" id="KW-0805">Transcription regulation</keyword>
<protein>
    <submittedName>
        <fullName evidence="5">Helix-turn-helix domain-containing protein</fullName>
    </submittedName>
</protein>
<keyword evidence="2" id="KW-0238">DNA-binding</keyword>
<organism evidence="5 6">
    <name type="scientific">Tsukamurella conjunctivitidis</name>
    <dbReference type="NCBI Taxonomy" id="2592068"/>
    <lineage>
        <taxon>Bacteria</taxon>
        <taxon>Bacillati</taxon>
        <taxon>Actinomycetota</taxon>
        <taxon>Actinomycetes</taxon>
        <taxon>Mycobacteriales</taxon>
        <taxon>Tsukamurellaceae</taxon>
        <taxon>Tsukamurella</taxon>
    </lineage>
</organism>
<feature type="domain" description="HTH araC/xylS-type" evidence="4">
    <location>
        <begin position="158"/>
        <end position="260"/>
    </location>
</feature>
<dbReference type="GO" id="GO:0003700">
    <property type="term" value="F:DNA-binding transcription factor activity"/>
    <property type="evidence" value="ECO:0007669"/>
    <property type="project" value="InterPro"/>
</dbReference>
<proteinExistence type="predicted"/>
<dbReference type="InterPro" id="IPR018062">
    <property type="entry name" value="HTH_AraC-typ_CS"/>
</dbReference>
<dbReference type="PANTHER" id="PTHR46796">
    <property type="entry name" value="HTH-TYPE TRANSCRIPTIONAL ACTIVATOR RHAS-RELATED"/>
    <property type="match status" value="1"/>
</dbReference>
<dbReference type="InterPro" id="IPR009057">
    <property type="entry name" value="Homeodomain-like_sf"/>
</dbReference>